<accession>A0A1L1PDU3</accession>
<keyword evidence="9" id="KW-1185">Reference proteome</keyword>
<organism evidence="8 9">
    <name type="scientific">Hydrogenophaga intermedia</name>
    <dbReference type="NCBI Taxonomy" id="65786"/>
    <lineage>
        <taxon>Bacteria</taxon>
        <taxon>Pseudomonadati</taxon>
        <taxon>Pseudomonadota</taxon>
        <taxon>Betaproteobacteria</taxon>
        <taxon>Burkholderiales</taxon>
        <taxon>Comamonadaceae</taxon>
        <taxon>Hydrogenophaga</taxon>
    </lineage>
</organism>
<dbReference type="Proteomes" id="UP000028878">
    <property type="component" value="Unassembled WGS sequence"/>
</dbReference>
<feature type="domain" description="Peptidase M48" evidence="7">
    <location>
        <begin position="55"/>
        <end position="232"/>
    </location>
</feature>
<sequence length="244" mass="26662">METVLLLAGWGIAWPTAAQPACHDDAQRTAEQRELDEEQIATLMRDRPALPVPPRLQTILDQLVAASPSLRERPPVKLLVLNDRELNAFAADHGVVILANALWDPRHGLNEDELAAVIAHELAHVEVRDGLAEACDMQLRVGIMQTGIAQVRARLATLRPDSSVAHDAIELLHEQELLADARGIALLRLAGRDPRAMPRVLAKLHAPALPGMGLPPEPTHPALRDRLARAHALADRAAAQRIMR</sequence>
<reference evidence="9" key="2">
    <citation type="submission" date="2014-11" db="EMBL/GenBank/DDBJ databases">
        <title>Draft genome sequence of Hydrogenophaga intermedia S1.</title>
        <authorList>
            <person name="Gan H.M."/>
            <person name="Chew T.H."/>
            <person name="Stolz A."/>
        </authorList>
    </citation>
    <scope>NUCLEOTIDE SEQUENCE [LARGE SCALE GENOMIC DNA]</scope>
    <source>
        <strain evidence="9">S1</strain>
    </source>
</reference>
<dbReference type="Pfam" id="PF01435">
    <property type="entry name" value="Peptidase_M48"/>
    <property type="match status" value="1"/>
</dbReference>
<dbReference type="InterPro" id="IPR051156">
    <property type="entry name" value="Mito/Outer_Membr_Metalloprot"/>
</dbReference>
<dbReference type="GO" id="GO:0046872">
    <property type="term" value="F:metal ion binding"/>
    <property type="evidence" value="ECO:0007669"/>
    <property type="project" value="UniProtKB-KW"/>
</dbReference>
<keyword evidence="1 6" id="KW-0645">Protease</keyword>
<comment type="similarity">
    <text evidence="6">Belongs to the peptidase M48 family.</text>
</comment>
<dbReference type="Gene3D" id="3.30.2010.10">
    <property type="entry name" value="Metalloproteases ('zincins'), catalytic domain"/>
    <property type="match status" value="1"/>
</dbReference>
<keyword evidence="2" id="KW-0479">Metal-binding</keyword>
<gene>
    <name evidence="8" type="ORF">BN948_02655</name>
</gene>
<dbReference type="PANTHER" id="PTHR22726">
    <property type="entry name" value="METALLOENDOPEPTIDASE OMA1"/>
    <property type="match status" value="1"/>
</dbReference>
<evidence type="ECO:0000256" key="1">
    <source>
        <dbReference type="ARBA" id="ARBA00022670"/>
    </source>
</evidence>
<dbReference type="GO" id="GO:0051603">
    <property type="term" value="P:proteolysis involved in protein catabolic process"/>
    <property type="evidence" value="ECO:0007669"/>
    <property type="project" value="TreeGrafter"/>
</dbReference>
<keyword evidence="5 6" id="KW-0482">Metalloprotease</keyword>
<reference evidence="9" key="1">
    <citation type="submission" date="2014-02" db="EMBL/GenBank/DDBJ databases">
        <authorList>
            <person name="Gan H."/>
        </authorList>
    </citation>
    <scope>NUCLEOTIDE SEQUENCE [LARGE SCALE GENOMIC DNA]</scope>
    <source>
        <strain evidence="9">S1</strain>
    </source>
</reference>
<evidence type="ECO:0000256" key="2">
    <source>
        <dbReference type="ARBA" id="ARBA00022723"/>
    </source>
</evidence>
<evidence type="ECO:0000256" key="3">
    <source>
        <dbReference type="ARBA" id="ARBA00022801"/>
    </source>
</evidence>
<dbReference type="EMBL" id="CCAE010000020">
    <property type="protein sequence ID" value="CDN88222.1"/>
    <property type="molecule type" value="Genomic_DNA"/>
</dbReference>
<dbReference type="GO" id="GO:0004222">
    <property type="term" value="F:metalloendopeptidase activity"/>
    <property type="evidence" value="ECO:0007669"/>
    <property type="project" value="InterPro"/>
</dbReference>
<dbReference type="AlphaFoldDB" id="A0A1L1PDU3"/>
<evidence type="ECO:0000259" key="7">
    <source>
        <dbReference type="Pfam" id="PF01435"/>
    </source>
</evidence>
<protein>
    <submittedName>
        <fullName evidence="8">TPR repeat-containing protein yfgC</fullName>
    </submittedName>
</protein>
<comment type="cofactor">
    <cofactor evidence="6">
        <name>Zn(2+)</name>
        <dbReference type="ChEBI" id="CHEBI:29105"/>
    </cofactor>
    <text evidence="6">Binds 1 zinc ion per subunit.</text>
</comment>
<evidence type="ECO:0000313" key="8">
    <source>
        <dbReference type="EMBL" id="CDN88222.1"/>
    </source>
</evidence>
<evidence type="ECO:0000256" key="4">
    <source>
        <dbReference type="ARBA" id="ARBA00022833"/>
    </source>
</evidence>
<evidence type="ECO:0000313" key="9">
    <source>
        <dbReference type="Proteomes" id="UP000028878"/>
    </source>
</evidence>
<keyword evidence="3 6" id="KW-0378">Hydrolase</keyword>
<keyword evidence="4 6" id="KW-0862">Zinc</keyword>
<proteinExistence type="inferred from homology"/>
<evidence type="ECO:0000256" key="5">
    <source>
        <dbReference type="ARBA" id="ARBA00023049"/>
    </source>
</evidence>
<evidence type="ECO:0000256" key="6">
    <source>
        <dbReference type="RuleBase" id="RU003983"/>
    </source>
</evidence>
<name>A0A1L1PDU3_HYDIT</name>
<dbReference type="RefSeq" id="WP_009520239.1">
    <property type="nucleotide sequence ID" value="NZ_CCAE010000020.1"/>
</dbReference>
<dbReference type="GO" id="GO:0016020">
    <property type="term" value="C:membrane"/>
    <property type="evidence" value="ECO:0007669"/>
    <property type="project" value="TreeGrafter"/>
</dbReference>
<dbReference type="PANTHER" id="PTHR22726:SF1">
    <property type="entry name" value="METALLOENDOPEPTIDASE OMA1, MITOCHONDRIAL"/>
    <property type="match status" value="1"/>
</dbReference>
<dbReference type="CDD" id="cd07332">
    <property type="entry name" value="M48C_Oma1_like"/>
    <property type="match status" value="1"/>
</dbReference>
<dbReference type="InterPro" id="IPR001915">
    <property type="entry name" value="Peptidase_M48"/>
</dbReference>